<comment type="caution">
    <text evidence="1">The sequence shown here is derived from an EMBL/GenBank/DDBJ whole genome shotgun (WGS) entry which is preliminary data.</text>
</comment>
<accession>A0ACC8XFW4</accession>
<name>A0ACC8XFW4_9FIRM</name>
<proteinExistence type="predicted"/>
<organism evidence="1 2">
    <name type="scientific">Candidatus Epulonipiscium fishelsonii</name>
    <dbReference type="NCBI Taxonomy" id="77094"/>
    <lineage>
        <taxon>Bacteria</taxon>
        <taxon>Bacillati</taxon>
        <taxon>Bacillota</taxon>
        <taxon>Clostridia</taxon>
        <taxon>Lachnospirales</taxon>
        <taxon>Lachnospiraceae</taxon>
        <taxon>Candidatus Epulonipiscium</taxon>
    </lineage>
</organism>
<evidence type="ECO:0000313" key="2">
    <source>
        <dbReference type="Proteomes" id="UP000188637"/>
    </source>
</evidence>
<protein>
    <submittedName>
        <fullName evidence="1">Uncharacterized protein</fullName>
    </submittedName>
</protein>
<gene>
    <name evidence="1" type="ORF">AN640_07495</name>
</gene>
<evidence type="ECO:0000313" key="1">
    <source>
        <dbReference type="EMBL" id="ONI42228.1"/>
    </source>
</evidence>
<dbReference type="EMBL" id="LJHD01000191">
    <property type="protein sequence ID" value="ONI42228.1"/>
    <property type="molecule type" value="Genomic_DNA"/>
</dbReference>
<reference evidence="1" key="1">
    <citation type="submission" date="2016-08" db="EMBL/GenBank/DDBJ databases">
        <authorList>
            <person name="Ngugi D.K."/>
            <person name="Miyake S."/>
            <person name="Stingl U."/>
        </authorList>
    </citation>
    <scope>NUCLEOTIDE SEQUENCE</scope>
    <source>
        <strain evidence="1">SCG-D08WGA-EpuloA1</strain>
    </source>
</reference>
<sequence length="163" mass="17767">MNRVKNVVDKLLAAICVTLFAMLTATVFWQVLTRYLFNKPSAISEELGKILFVWLVLLSAAYLFGEKGGHMNIGIIEEKVTSNIKLGLSLITQVCIFGFAGFILLNGGVSAVLNGLSQANAAIPIISTGQIYMALPISGALILFYSFIFLIEDLKHLKKIVSN</sequence>
<dbReference type="Proteomes" id="UP000188637">
    <property type="component" value="Unassembled WGS sequence"/>
</dbReference>
<keyword evidence="2" id="KW-1185">Reference proteome</keyword>